<accession>A0A4C1WB00</accession>
<keyword evidence="2" id="KW-1185">Reference proteome</keyword>
<reference evidence="1 2" key="1">
    <citation type="journal article" date="2019" name="Commun. Biol.">
        <title>The bagworm genome reveals a unique fibroin gene that provides high tensile strength.</title>
        <authorList>
            <person name="Kono N."/>
            <person name="Nakamura H."/>
            <person name="Ohtoshi R."/>
            <person name="Tomita M."/>
            <person name="Numata K."/>
            <person name="Arakawa K."/>
        </authorList>
    </citation>
    <scope>NUCLEOTIDE SEQUENCE [LARGE SCALE GENOMIC DNA]</scope>
</reference>
<sequence length="96" mass="10721">MAGTPSVATEIMFMKGIDFSLQKSLKTLDIDSTLVSVFKVFGNSREDLNTIMSILQMVKSAGDAELTSKFRKAEHVVNRLCIILENQELINKLENL</sequence>
<organism evidence="1 2">
    <name type="scientific">Eumeta variegata</name>
    <name type="common">Bagworm moth</name>
    <name type="synonym">Eumeta japonica</name>
    <dbReference type="NCBI Taxonomy" id="151549"/>
    <lineage>
        <taxon>Eukaryota</taxon>
        <taxon>Metazoa</taxon>
        <taxon>Ecdysozoa</taxon>
        <taxon>Arthropoda</taxon>
        <taxon>Hexapoda</taxon>
        <taxon>Insecta</taxon>
        <taxon>Pterygota</taxon>
        <taxon>Neoptera</taxon>
        <taxon>Endopterygota</taxon>
        <taxon>Lepidoptera</taxon>
        <taxon>Glossata</taxon>
        <taxon>Ditrysia</taxon>
        <taxon>Tineoidea</taxon>
        <taxon>Psychidae</taxon>
        <taxon>Oiketicinae</taxon>
        <taxon>Eumeta</taxon>
    </lineage>
</organism>
<evidence type="ECO:0000313" key="1">
    <source>
        <dbReference type="EMBL" id="GBP48568.1"/>
    </source>
</evidence>
<evidence type="ECO:0000313" key="2">
    <source>
        <dbReference type="Proteomes" id="UP000299102"/>
    </source>
</evidence>
<name>A0A4C1WB00_EUMVA</name>
<proteinExistence type="predicted"/>
<gene>
    <name evidence="1" type="ORF">EVAR_38543_1</name>
</gene>
<protein>
    <submittedName>
        <fullName evidence="1">Uncharacterized protein</fullName>
    </submittedName>
</protein>
<comment type="caution">
    <text evidence="1">The sequence shown here is derived from an EMBL/GenBank/DDBJ whole genome shotgun (WGS) entry which is preliminary data.</text>
</comment>
<dbReference type="AlphaFoldDB" id="A0A4C1WB00"/>
<dbReference type="Proteomes" id="UP000299102">
    <property type="component" value="Unassembled WGS sequence"/>
</dbReference>
<dbReference type="EMBL" id="BGZK01000526">
    <property type="protein sequence ID" value="GBP48568.1"/>
    <property type="molecule type" value="Genomic_DNA"/>
</dbReference>